<dbReference type="STRING" id="632955.GCA_000829675_00363"/>
<evidence type="ECO:0000256" key="16">
    <source>
        <dbReference type="ARBA" id="ARBA00022917"/>
    </source>
</evidence>
<comment type="caution">
    <text evidence="23">The sequence shown here is derived from an EMBL/GenBank/DDBJ whole genome shotgun (WGS) entry which is preliminary data.</text>
</comment>
<evidence type="ECO:0000256" key="4">
    <source>
        <dbReference type="ARBA" id="ARBA00008258"/>
    </source>
</evidence>
<sequence>MGHLLGYIQADIWVRAMRAMGHQVTYVCADDAHGTAIMLRAEENKISAEQQIANVQQEHERDFAGFRVQFDHYDSTHSDANKARAAEIYIKNRDAGHIAVRPVRQLFDPEKGMFLSDRFIKGTCPKCKTEDQYGDSCESCGTTYNATELIDPRSTLSGATPVEKSSDHYFFKLPDFSNYLQQWTRDEGRLPVSIANKLDEWFEAGLTDWDISRDAPYFGFEIPDAPNKYFYVWVDAPIGYMSSFENYIKTKRPDLSFDDYWKKDSKNEVYHFIGKDIVYFHALFWPAMLEGADYRTPTGLFVNGFLTVNGQKMSKSRGTFIKAETYLQHLNPEHLRYYFASKLSDKVEDSDLNLEDFVQKVNSDLVGKVVNIASRCAKFINKDFDNTLSAHCAEPELVQSFIDAGDSIIKAYETREFSSAIREIMALADRANQYIDEKKPWALAKIEGESQQVHEVCSVGINLFRQLAVYLAPVLPTLADQVQAFLKLEQFDFASRQNILLAHTIETFKPLMQRVDKAKVEAMVDASKESLAAATAPAKAEKKKEKTAEKKVEAVSTEAETIKIDDFLKVDLRVAKVLAASTVEGSDKLLQLTLDAGEAEPRNVFSGIRSQYAPEDLTDKLVVLVANLAPRKMRFGVSNGMVLAAGNGEGIFIISPDHGAKPGDKVS</sequence>
<dbReference type="AlphaFoldDB" id="S3NVP5"/>
<evidence type="ECO:0000256" key="20">
    <source>
        <dbReference type="PROSITE-ProRule" id="PRU00209"/>
    </source>
</evidence>
<keyword evidence="9 20" id="KW-0820">tRNA-binding</keyword>
<dbReference type="Gene3D" id="3.40.50.620">
    <property type="entry name" value="HUPs"/>
    <property type="match status" value="1"/>
</dbReference>
<gene>
    <name evidence="23" type="ORF">F945_02925</name>
</gene>
<dbReference type="NCBIfam" id="NF001100">
    <property type="entry name" value="PRK00133.1"/>
    <property type="match status" value="1"/>
</dbReference>
<dbReference type="InterPro" id="IPR014758">
    <property type="entry name" value="Met-tRNA_synth"/>
</dbReference>
<keyword evidence="17 21" id="KW-0030">Aminoacyl-tRNA synthetase</keyword>
<dbReference type="FunFam" id="2.20.28.20:FF:000001">
    <property type="entry name" value="Methionine--tRNA ligase"/>
    <property type="match status" value="1"/>
</dbReference>
<dbReference type="EC" id="6.1.1.10" evidence="6"/>
<evidence type="ECO:0000259" key="22">
    <source>
        <dbReference type="PROSITE" id="PS50886"/>
    </source>
</evidence>
<evidence type="ECO:0000256" key="12">
    <source>
        <dbReference type="ARBA" id="ARBA00022741"/>
    </source>
</evidence>
<dbReference type="PRINTS" id="PR01041">
    <property type="entry name" value="TRNASYNTHMET"/>
</dbReference>
<comment type="similarity">
    <text evidence="4">Belongs to the class-I aminoacyl-tRNA synthetase family. MetG type 1 subfamily.</text>
</comment>
<dbReference type="SUPFAM" id="SSF50249">
    <property type="entry name" value="Nucleic acid-binding proteins"/>
    <property type="match status" value="1"/>
</dbReference>
<accession>S3NVP5</accession>
<dbReference type="GO" id="GO:0004825">
    <property type="term" value="F:methionine-tRNA ligase activity"/>
    <property type="evidence" value="ECO:0007669"/>
    <property type="project" value="UniProtKB-EC"/>
</dbReference>
<keyword evidence="15 20" id="KW-0694">RNA-binding</keyword>
<dbReference type="eggNOG" id="COG0143">
    <property type="taxonomic scope" value="Bacteria"/>
</dbReference>
<dbReference type="PATRIC" id="fig|421052.3.peg.2854"/>
<evidence type="ECO:0000256" key="11">
    <source>
        <dbReference type="ARBA" id="ARBA00022723"/>
    </source>
</evidence>
<dbReference type="PANTHER" id="PTHR45765:SF1">
    <property type="entry name" value="METHIONINE--TRNA LIGASE, CYTOPLASMIC"/>
    <property type="match status" value="1"/>
</dbReference>
<organism evidence="23 24">
    <name type="scientific">Acinetobacter rudis CIP 110305</name>
    <dbReference type="NCBI Taxonomy" id="421052"/>
    <lineage>
        <taxon>Bacteria</taxon>
        <taxon>Pseudomonadati</taxon>
        <taxon>Pseudomonadota</taxon>
        <taxon>Gammaproteobacteria</taxon>
        <taxon>Moraxellales</taxon>
        <taxon>Moraxellaceae</taxon>
        <taxon>Acinetobacter</taxon>
    </lineage>
</organism>
<protein>
    <recommendedName>
        <fullName evidence="7">Methionine--tRNA ligase</fullName>
        <ecNumber evidence="6">6.1.1.10</ecNumber>
    </recommendedName>
    <alternativeName>
        <fullName evidence="18">Methionyl-tRNA synthetase</fullName>
    </alternativeName>
</protein>
<evidence type="ECO:0000256" key="1">
    <source>
        <dbReference type="ARBA" id="ARBA00001947"/>
    </source>
</evidence>
<dbReference type="CDD" id="cd07957">
    <property type="entry name" value="Anticodon_Ia_Met"/>
    <property type="match status" value="1"/>
</dbReference>
<keyword evidence="12 21" id="KW-0547">Nucleotide-binding</keyword>
<dbReference type="Pfam" id="PF09334">
    <property type="entry name" value="tRNA-synt_1g"/>
    <property type="match status" value="1"/>
</dbReference>
<dbReference type="SUPFAM" id="SSF52374">
    <property type="entry name" value="Nucleotidylyl transferase"/>
    <property type="match status" value="1"/>
</dbReference>
<keyword evidence="24" id="KW-1185">Reference proteome</keyword>
<evidence type="ECO:0000256" key="10">
    <source>
        <dbReference type="ARBA" id="ARBA00022598"/>
    </source>
</evidence>
<dbReference type="GO" id="GO:0005524">
    <property type="term" value="F:ATP binding"/>
    <property type="evidence" value="ECO:0007669"/>
    <property type="project" value="UniProtKB-KW"/>
</dbReference>
<dbReference type="InterPro" id="IPR009080">
    <property type="entry name" value="tRNAsynth_Ia_anticodon-bd"/>
</dbReference>
<dbReference type="Gene3D" id="2.20.28.20">
    <property type="entry name" value="Methionyl-tRNA synthetase, Zn-domain"/>
    <property type="match status" value="1"/>
</dbReference>
<dbReference type="Gene3D" id="2.40.50.140">
    <property type="entry name" value="Nucleic acid-binding proteins"/>
    <property type="match status" value="1"/>
</dbReference>
<dbReference type="InterPro" id="IPR002547">
    <property type="entry name" value="tRNA-bd_dom"/>
</dbReference>
<dbReference type="GO" id="GO:0046872">
    <property type="term" value="F:metal ion binding"/>
    <property type="evidence" value="ECO:0007669"/>
    <property type="project" value="UniProtKB-KW"/>
</dbReference>
<evidence type="ECO:0000256" key="2">
    <source>
        <dbReference type="ARBA" id="ARBA00003314"/>
    </source>
</evidence>
<dbReference type="InterPro" id="IPR033911">
    <property type="entry name" value="MetRS_core"/>
</dbReference>
<dbReference type="InterPro" id="IPR015413">
    <property type="entry name" value="Methionyl/Leucyl_tRNA_Synth"/>
</dbReference>
<dbReference type="NCBIfam" id="TIGR00398">
    <property type="entry name" value="metG"/>
    <property type="match status" value="1"/>
</dbReference>
<reference evidence="23 24" key="1">
    <citation type="submission" date="2013-06" db="EMBL/GenBank/DDBJ databases">
        <title>The Genome Sequence of Acinetobacter rudis CIP 110305.</title>
        <authorList>
            <consortium name="The Broad Institute Genome Sequencing Platform"/>
            <consortium name="The Broad Institute Genome Sequencing Center for Infectious Disease"/>
            <person name="Cerqueira G."/>
            <person name="Feldgarden M."/>
            <person name="Courvalin P."/>
            <person name="Perichon B."/>
            <person name="Grillot-Courvalin C."/>
            <person name="Clermont D."/>
            <person name="Rocha E."/>
            <person name="Yoon E.-J."/>
            <person name="Nemec A."/>
            <person name="Young S.K."/>
            <person name="Zeng Q."/>
            <person name="Gargeya S."/>
            <person name="Fitzgerald M."/>
            <person name="Abouelleil A."/>
            <person name="Alvarado L."/>
            <person name="Berlin A.M."/>
            <person name="Chapman S.B."/>
            <person name="Dewar J."/>
            <person name="Goldberg J."/>
            <person name="Griggs A."/>
            <person name="Gujja S."/>
            <person name="Hansen M."/>
            <person name="Howarth C."/>
            <person name="Imamovic A."/>
            <person name="Larimer J."/>
            <person name="McCowan C."/>
            <person name="Murphy C."/>
            <person name="Pearson M."/>
            <person name="Priest M."/>
            <person name="Roberts A."/>
            <person name="Saif S."/>
            <person name="Shea T."/>
            <person name="Sykes S."/>
            <person name="Wortman J."/>
            <person name="Nusbaum C."/>
            <person name="Birren B."/>
        </authorList>
    </citation>
    <scope>NUCLEOTIDE SEQUENCE [LARGE SCALE GENOMIC DNA]</scope>
    <source>
        <strain evidence="23 24">CIP 110305</strain>
    </source>
</reference>
<evidence type="ECO:0000256" key="19">
    <source>
        <dbReference type="ARBA" id="ARBA00047364"/>
    </source>
</evidence>
<dbReference type="HOGENOM" id="CLU_009710_7_0_6"/>
<comment type="cofactor">
    <cofactor evidence="1">
        <name>Zn(2+)</name>
        <dbReference type="ChEBI" id="CHEBI:29105"/>
    </cofactor>
</comment>
<name>S3NVP5_9GAMM</name>
<dbReference type="EMBL" id="ATGI01000036">
    <property type="protein sequence ID" value="EPF70681.1"/>
    <property type="molecule type" value="Genomic_DNA"/>
</dbReference>
<dbReference type="InterPro" id="IPR014729">
    <property type="entry name" value="Rossmann-like_a/b/a_fold"/>
</dbReference>
<dbReference type="PROSITE" id="PS50886">
    <property type="entry name" value="TRBD"/>
    <property type="match status" value="1"/>
</dbReference>
<evidence type="ECO:0000256" key="6">
    <source>
        <dbReference type="ARBA" id="ARBA00012838"/>
    </source>
</evidence>
<dbReference type="GO" id="GO:0006431">
    <property type="term" value="P:methionyl-tRNA aminoacylation"/>
    <property type="evidence" value="ECO:0007669"/>
    <property type="project" value="InterPro"/>
</dbReference>
<dbReference type="PANTHER" id="PTHR45765">
    <property type="entry name" value="METHIONINE--TRNA LIGASE"/>
    <property type="match status" value="1"/>
</dbReference>
<comment type="subcellular location">
    <subcellularLocation>
        <location evidence="3">Cytoplasm</location>
    </subcellularLocation>
</comment>
<evidence type="ECO:0000256" key="5">
    <source>
        <dbReference type="ARBA" id="ARBA00011738"/>
    </source>
</evidence>
<evidence type="ECO:0000256" key="17">
    <source>
        <dbReference type="ARBA" id="ARBA00023146"/>
    </source>
</evidence>
<evidence type="ECO:0000313" key="23">
    <source>
        <dbReference type="EMBL" id="EPF70681.1"/>
    </source>
</evidence>
<dbReference type="FunFam" id="2.40.50.140:FF:000042">
    <property type="entry name" value="Methionine--tRNA ligase"/>
    <property type="match status" value="1"/>
</dbReference>
<dbReference type="SUPFAM" id="SSF47323">
    <property type="entry name" value="Anticodon-binding domain of a subclass of class I aminoacyl-tRNA synthetases"/>
    <property type="match status" value="1"/>
</dbReference>
<evidence type="ECO:0000256" key="21">
    <source>
        <dbReference type="RuleBase" id="RU363039"/>
    </source>
</evidence>
<keyword evidence="10 21" id="KW-0436">Ligase</keyword>
<keyword evidence="11" id="KW-0479">Metal-binding</keyword>
<dbReference type="GO" id="GO:0005829">
    <property type="term" value="C:cytosol"/>
    <property type="evidence" value="ECO:0007669"/>
    <property type="project" value="TreeGrafter"/>
</dbReference>
<dbReference type="InterPro" id="IPR023458">
    <property type="entry name" value="Met-tRNA_ligase_1"/>
</dbReference>
<dbReference type="Gene3D" id="1.10.730.10">
    <property type="entry name" value="Isoleucyl-tRNA Synthetase, Domain 1"/>
    <property type="match status" value="1"/>
</dbReference>
<feature type="domain" description="TRNA-binding" evidence="22">
    <location>
        <begin position="566"/>
        <end position="667"/>
    </location>
</feature>
<dbReference type="GO" id="GO:0000049">
    <property type="term" value="F:tRNA binding"/>
    <property type="evidence" value="ECO:0007669"/>
    <property type="project" value="UniProtKB-UniRule"/>
</dbReference>
<comment type="subunit">
    <text evidence="5">Homodimer.</text>
</comment>
<evidence type="ECO:0000256" key="7">
    <source>
        <dbReference type="ARBA" id="ARBA00018753"/>
    </source>
</evidence>
<dbReference type="Pfam" id="PF01588">
    <property type="entry name" value="tRNA_bind"/>
    <property type="match status" value="1"/>
</dbReference>
<evidence type="ECO:0000313" key="24">
    <source>
        <dbReference type="Proteomes" id="UP000014568"/>
    </source>
</evidence>
<dbReference type="Pfam" id="PF19303">
    <property type="entry name" value="Anticodon_3"/>
    <property type="match status" value="1"/>
</dbReference>
<dbReference type="InterPro" id="IPR041872">
    <property type="entry name" value="Anticodon_Met"/>
</dbReference>
<dbReference type="Proteomes" id="UP000014568">
    <property type="component" value="Unassembled WGS sequence"/>
</dbReference>
<evidence type="ECO:0000256" key="18">
    <source>
        <dbReference type="ARBA" id="ARBA00030904"/>
    </source>
</evidence>
<evidence type="ECO:0000256" key="13">
    <source>
        <dbReference type="ARBA" id="ARBA00022833"/>
    </source>
</evidence>
<dbReference type="InterPro" id="IPR004495">
    <property type="entry name" value="Met-tRNA-synth_bsu_C"/>
</dbReference>
<dbReference type="InterPro" id="IPR012340">
    <property type="entry name" value="NA-bd_OB-fold"/>
</dbReference>
<dbReference type="FunFam" id="1.10.730.10:FF:000005">
    <property type="entry name" value="Methionine--tRNA ligase"/>
    <property type="match status" value="1"/>
</dbReference>
<keyword evidence="8" id="KW-0963">Cytoplasm</keyword>
<dbReference type="InterPro" id="IPR029038">
    <property type="entry name" value="MetRS_Zn"/>
</dbReference>
<keyword evidence="14 21" id="KW-0067">ATP-binding</keyword>
<dbReference type="NCBIfam" id="TIGR00399">
    <property type="entry name" value="metG_C_term"/>
    <property type="match status" value="1"/>
</dbReference>
<dbReference type="eggNOG" id="COG0073">
    <property type="taxonomic scope" value="Bacteria"/>
</dbReference>
<proteinExistence type="inferred from homology"/>
<comment type="catalytic activity">
    <reaction evidence="19">
        <text>tRNA(Met) + L-methionine + ATP = L-methionyl-tRNA(Met) + AMP + diphosphate</text>
        <dbReference type="Rhea" id="RHEA:13481"/>
        <dbReference type="Rhea" id="RHEA-COMP:9667"/>
        <dbReference type="Rhea" id="RHEA-COMP:9698"/>
        <dbReference type="ChEBI" id="CHEBI:30616"/>
        <dbReference type="ChEBI" id="CHEBI:33019"/>
        <dbReference type="ChEBI" id="CHEBI:57844"/>
        <dbReference type="ChEBI" id="CHEBI:78442"/>
        <dbReference type="ChEBI" id="CHEBI:78530"/>
        <dbReference type="ChEBI" id="CHEBI:456215"/>
        <dbReference type="EC" id="6.1.1.10"/>
    </reaction>
</comment>
<dbReference type="CDD" id="cd02800">
    <property type="entry name" value="tRNA_bind_EcMetRS_like"/>
    <property type="match status" value="1"/>
</dbReference>
<comment type="function">
    <text evidence="2">Is required not only for elongation of protein synthesis but also for the initiation of all mRNA translation through initiator tRNA(fMet) aminoacylation.</text>
</comment>
<dbReference type="SUPFAM" id="SSF57770">
    <property type="entry name" value="Methionyl-tRNA synthetase (MetRS), Zn-domain"/>
    <property type="match status" value="1"/>
</dbReference>
<keyword evidence="13" id="KW-0862">Zinc</keyword>
<evidence type="ECO:0000256" key="14">
    <source>
        <dbReference type="ARBA" id="ARBA00022840"/>
    </source>
</evidence>
<evidence type="ECO:0000256" key="8">
    <source>
        <dbReference type="ARBA" id="ARBA00022490"/>
    </source>
</evidence>
<evidence type="ECO:0000256" key="3">
    <source>
        <dbReference type="ARBA" id="ARBA00004496"/>
    </source>
</evidence>
<evidence type="ECO:0000256" key="15">
    <source>
        <dbReference type="ARBA" id="ARBA00022884"/>
    </source>
</evidence>
<keyword evidence="16 21" id="KW-0648">Protein biosynthesis</keyword>
<evidence type="ECO:0000256" key="9">
    <source>
        <dbReference type="ARBA" id="ARBA00022555"/>
    </source>
</evidence>